<dbReference type="EMBL" id="JAVRFH010000001">
    <property type="protein sequence ID" value="MDT0608791.1"/>
    <property type="molecule type" value="Genomic_DNA"/>
</dbReference>
<gene>
    <name evidence="1" type="ORF">RM812_00815</name>
</gene>
<comment type="caution">
    <text evidence="1">The sequence shown here is derived from an EMBL/GenBank/DDBJ whole genome shotgun (WGS) entry which is preliminary data.</text>
</comment>
<proteinExistence type="predicted"/>
<dbReference type="RefSeq" id="WP_311570380.1">
    <property type="nucleotide sequence ID" value="NZ_JAVRFH010000001.1"/>
</dbReference>
<keyword evidence="2" id="KW-1185">Reference proteome</keyword>
<organism evidence="1 2">
    <name type="scientific">Streptomyces lancefieldiae</name>
    <dbReference type="NCBI Taxonomy" id="3075520"/>
    <lineage>
        <taxon>Bacteria</taxon>
        <taxon>Bacillati</taxon>
        <taxon>Actinomycetota</taxon>
        <taxon>Actinomycetes</taxon>
        <taxon>Kitasatosporales</taxon>
        <taxon>Streptomycetaceae</taxon>
        <taxon>Streptomyces</taxon>
    </lineage>
</organism>
<reference evidence="1" key="1">
    <citation type="submission" date="2024-05" db="EMBL/GenBank/DDBJ databases">
        <title>30 novel species of actinomycetes from the DSMZ collection.</title>
        <authorList>
            <person name="Nouioui I."/>
        </authorList>
    </citation>
    <scope>NUCLEOTIDE SEQUENCE</scope>
    <source>
        <strain evidence="1">DSM 40712</strain>
    </source>
</reference>
<accession>A0ABU3AIR9</accession>
<name>A0ABU3AIR9_9ACTN</name>
<dbReference type="Proteomes" id="UP001180724">
    <property type="component" value="Unassembled WGS sequence"/>
</dbReference>
<evidence type="ECO:0000313" key="2">
    <source>
        <dbReference type="Proteomes" id="UP001180724"/>
    </source>
</evidence>
<evidence type="ECO:0000313" key="1">
    <source>
        <dbReference type="EMBL" id="MDT0608791.1"/>
    </source>
</evidence>
<protein>
    <submittedName>
        <fullName evidence="1">Uncharacterized protein</fullName>
    </submittedName>
</protein>
<sequence>MTVDQLATVITAWMWVDHTVTVCGPGLTVAAGLWATGRAAHGIADRIHRRRELRRIEQYANHPAARRLHTTPRKENES</sequence>